<proteinExistence type="predicted"/>
<dbReference type="EMBL" id="BMYF01000012">
    <property type="protein sequence ID" value="GHB40471.1"/>
    <property type="molecule type" value="Genomic_DNA"/>
</dbReference>
<sequence length="162" mass="18984">MPLNFIFVLLFSFQLLSHPFYISLTEIRYNERQKSLEIAQKIFWDDLEVALGELHQTKVNFLKPESQEQLEQMIEGYLLKHNQIIVNNQQVKLAYLGYEVEEDAAWFYMEAQRVSAPKKVVIQSDILIEQFPGQQNIINFFVGSRPKSLILQKGKERGTLSF</sequence>
<comment type="caution">
    <text evidence="1">The sequence shown here is derived from an EMBL/GenBank/DDBJ whole genome shotgun (WGS) entry which is preliminary data.</text>
</comment>
<accession>A0A8J3CXH5</accession>
<dbReference type="InterPro" id="IPR046525">
    <property type="entry name" value="DUF6702"/>
</dbReference>
<evidence type="ECO:0000313" key="2">
    <source>
        <dbReference type="Proteomes" id="UP000642809"/>
    </source>
</evidence>
<reference evidence="1" key="2">
    <citation type="submission" date="2020-09" db="EMBL/GenBank/DDBJ databases">
        <authorList>
            <person name="Sun Q."/>
            <person name="Kim S."/>
        </authorList>
    </citation>
    <scope>NUCLEOTIDE SEQUENCE</scope>
    <source>
        <strain evidence="1">KCTC 23224</strain>
    </source>
</reference>
<dbReference type="Pfam" id="PF20420">
    <property type="entry name" value="DUF6702"/>
    <property type="match status" value="1"/>
</dbReference>
<dbReference type="RefSeq" id="WP_189582213.1">
    <property type="nucleotide sequence ID" value="NZ_BMYF01000012.1"/>
</dbReference>
<dbReference type="AlphaFoldDB" id="A0A8J3CXH5"/>
<evidence type="ECO:0000313" key="1">
    <source>
        <dbReference type="EMBL" id="GHB40471.1"/>
    </source>
</evidence>
<organism evidence="1 2">
    <name type="scientific">Mongoliitalea lutea</name>
    <dbReference type="NCBI Taxonomy" id="849756"/>
    <lineage>
        <taxon>Bacteria</taxon>
        <taxon>Pseudomonadati</taxon>
        <taxon>Bacteroidota</taxon>
        <taxon>Cytophagia</taxon>
        <taxon>Cytophagales</taxon>
        <taxon>Cyclobacteriaceae</taxon>
        <taxon>Mongoliitalea</taxon>
    </lineage>
</organism>
<dbReference type="Proteomes" id="UP000642809">
    <property type="component" value="Unassembled WGS sequence"/>
</dbReference>
<protein>
    <submittedName>
        <fullName evidence="1">Uncharacterized protein</fullName>
    </submittedName>
</protein>
<reference evidence="1" key="1">
    <citation type="journal article" date="2014" name="Int. J. Syst. Evol. Microbiol.">
        <title>Complete genome sequence of Corynebacterium casei LMG S-19264T (=DSM 44701T), isolated from a smear-ripened cheese.</title>
        <authorList>
            <consortium name="US DOE Joint Genome Institute (JGI-PGF)"/>
            <person name="Walter F."/>
            <person name="Albersmeier A."/>
            <person name="Kalinowski J."/>
            <person name="Ruckert C."/>
        </authorList>
    </citation>
    <scope>NUCLEOTIDE SEQUENCE</scope>
    <source>
        <strain evidence="1">KCTC 23224</strain>
    </source>
</reference>
<keyword evidence="2" id="KW-1185">Reference proteome</keyword>
<name>A0A8J3CXH5_9BACT</name>
<gene>
    <name evidence="1" type="ORF">GCM10008106_22140</name>
</gene>